<protein>
    <submittedName>
        <fullName evidence="2">Uncharacterized protein</fullName>
    </submittedName>
</protein>
<keyword evidence="1" id="KW-0472">Membrane</keyword>
<feature type="transmembrane region" description="Helical" evidence="1">
    <location>
        <begin position="119"/>
        <end position="137"/>
    </location>
</feature>
<organism evidence="2 3">
    <name type="scientific">Pedobacter xixiisoli</name>
    <dbReference type="NCBI Taxonomy" id="1476464"/>
    <lineage>
        <taxon>Bacteria</taxon>
        <taxon>Pseudomonadati</taxon>
        <taxon>Bacteroidota</taxon>
        <taxon>Sphingobacteriia</taxon>
        <taxon>Sphingobacteriales</taxon>
        <taxon>Sphingobacteriaceae</taxon>
        <taxon>Pedobacter</taxon>
    </lineage>
</organism>
<reference evidence="3" key="1">
    <citation type="submission" date="2017-09" db="EMBL/GenBank/DDBJ databases">
        <authorList>
            <person name="Varghese N."/>
            <person name="Submissions S."/>
        </authorList>
    </citation>
    <scope>NUCLEOTIDE SEQUENCE [LARGE SCALE GENOMIC DNA]</scope>
    <source>
        <strain evidence="3">CGMCC 1.12803</strain>
    </source>
</reference>
<dbReference type="EMBL" id="OCMT01000002">
    <property type="protein sequence ID" value="SOD15408.1"/>
    <property type="molecule type" value="Genomic_DNA"/>
</dbReference>
<evidence type="ECO:0000256" key="1">
    <source>
        <dbReference type="SAM" id="Phobius"/>
    </source>
</evidence>
<dbReference type="OrthoDB" id="954677at2"/>
<keyword evidence="1" id="KW-1133">Transmembrane helix</keyword>
<feature type="transmembrane region" description="Helical" evidence="1">
    <location>
        <begin position="66"/>
        <end position="85"/>
    </location>
</feature>
<keyword evidence="3" id="KW-1185">Reference proteome</keyword>
<feature type="transmembrane region" description="Helical" evidence="1">
    <location>
        <begin position="42"/>
        <end position="60"/>
    </location>
</feature>
<feature type="transmembrane region" description="Helical" evidence="1">
    <location>
        <begin position="143"/>
        <end position="161"/>
    </location>
</feature>
<proteinExistence type="predicted"/>
<dbReference type="Proteomes" id="UP000219281">
    <property type="component" value="Unassembled WGS sequence"/>
</dbReference>
<keyword evidence="1" id="KW-0812">Transmembrane</keyword>
<evidence type="ECO:0000313" key="3">
    <source>
        <dbReference type="Proteomes" id="UP000219281"/>
    </source>
</evidence>
<sequence length="184" mass="21164">METDNLKSVWQGIAPAQKSKEDLNKMCKEHSNPVLKSIKKQMIIELLGFTAFLFCYYSMFDGADKPLFVNIIITIAILAPILHHVKSYKLQKLFKGGTNLKDNLTDFVSNLKVLRVENLITRIIFISGMMLFFTYNINFSESNWWALVAILIVFSAQLFILHKVWSVRINKLKLVLQEFSASVD</sequence>
<dbReference type="RefSeq" id="WP_097132131.1">
    <property type="nucleotide sequence ID" value="NZ_OCMT01000002.1"/>
</dbReference>
<accession>A0A286A0K5</accession>
<evidence type="ECO:0000313" key="2">
    <source>
        <dbReference type="EMBL" id="SOD15408.1"/>
    </source>
</evidence>
<gene>
    <name evidence="2" type="ORF">SAMN06297358_2402</name>
</gene>
<dbReference type="AlphaFoldDB" id="A0A286A0K5"/>
<name>A0A286A0K5_9SPHI</name>